<reference evidence="2" key="1">
    <citation type="submission" date="2014-05" db="EMBL/GenBank/DDBJ databases">
        <authorList>
            <person name="Chronopoulou M."/>
        </authorList>
    </citation>
    <scope>NUCLEOTIDE SEQUENCE</scope>
    <source>
        <tissue evidence="2">Whole organism</tissue>
    </source>
</reference>
<sequence>MTLERDKRILILALQVVGRLQDHFLKPHTPHGGGRGDTISKSKTLERKKISVKKAKLDSEELKKTAQDNLFKSQRAHARDLKVLHHTAQAAMVG</sequence>
<feature type="region of interest" description="Disordered" evidence="1">
    <location>
        <begin position="24"/>
        <end position="45"/>
    </location>
</feature>
<evidence type="ECO:0000313" key="2">
    <source>
        <dbReference type="EMBL" id="CDW49756.1"/>
    </source>
</evidence>
<organism evidence="2">
    <name type="scientific">Lepeophtheirus salmonis</name>
    <name type="common">Salmon louse</name>
    <name type="synonym">Caligus salmonis</name>
    <dbReference type="NCBI Taxonomy" id="72036"/>
    <lineage>
        <taxon>Eukaryota</taxon>
        <taxon>Metazoa</taxon>
        <taxon>Ecdysozoa</taxon>
        <taxon>Arthropoda</taxon>
        <taxon>Crustacea</taxon>
        <taxon>Multicrustacea</taxon>
        <taxon>Hexanauplia</taxon>
        <taxon>Copepoda</taxon>
        <taxon>Siphonostomatoida</taxon>
        <taxon>Caligidae</taxon>
        <taxon>Lepeophtheirus</taxon>
    </lineage>
</organism>
<name>A0A0K2VIF3_LEPSM</name>
<accession>A0A0K2VIF3</accession>
<dbReference type="AlphaFoldDB" id="A0A0K2VIF3"/>
<proteinExistence type="predicted"/>
<dbReference type="EMBL" id="HACA01032395">
    <property type="protein sequence ID" value="CDW49756.1"/>
    <property type="molecule type" value="Transcribed_RNA"/>
</dbReference>
<evidence type="ECO:0000256" key="1">
    <source>
        <dbReference type="SAM" id="MobiDB-lite"/>
    </source>
</evidence>
<protein>
    <submittedName>
        <fullName evidence="2">Uncharacterized protein</fullName>
    </submittedName>
</protein>